<comment type="caution">
    <text evidence="4">The sequence shown here is derived from an EMBL/GenBank/DDBJ whole genome shotgun (WGS) entry which is preliminary data.</text>
</comment>
<dbReference type="EMBL" id="JAFBCF010000001">
    <property type="protein sequence ID" value="MBM7799283.1"/>
    <property type="molecule type" value="Genomic_DNA"/>
</dbReference>
<keyword evidence="2" id="KW-0472">Membrane</keyword>
<evidence type="ECO:0000313" key="4">
    <source>
        <dbReference type="EMBL" id="MBM7799283.1"/>
    </source>
</evidence>
<gene>
    <name evidence="4" type="ORF">JOE57_002204</name>
</gene>
<dbReference type="PANTHER" id="PTHR22911">
    <property type="entry name" value="ACYL-MALONYL CONDENSING ENZYME-RELATED"/>
    <property type="match status" value="1"/>
</dbReference>
<keyword evidence="5" id="KW-1185">Reference proteome</keyword>
<comment type="similarity">
    <text evidence="1">Belongs to the EamA transporter family.</text>
</comment>
<dbReference type="Proteomes" id="UP000704762">
    <property type="component" value="Unassembled WGS sequence"/>
</dbReference>
<accession>A0ABS2RKN6</accession>
<evidence type="ECO:0000256" key="1">
    <source>
        <dbReference type="ARBA" id="ARBA00007362"/>
    </source>
</evidence>
<keyword evidence="2" id="KW-0812">Transmembrane</keyword>
<feature type="transmembrane region" description="Helical" evidence="2">
    <location>
        <begin position="91"/>
        <end position="111"/>
    </location>
</feature>
<reference evidence="4 5" key="1">
    <citation type="submission" date="2021-01" db="EMBL/GenBank/DDBJ databases">
        <title>Sequencing the genomes of 1000 actinobacteria strains.</title>
        <authorList>
            <person name="Klenk H.-P."/>
        </authorList>
    </citation>
    <scope>NUCLEOTIDE SEQUENCE [LARGE SCALE GENOMIC DNA]</scope>
    <source>
        <strain evidence="4 5">DSM 18662</strain>
    </source>
</reference>
<protein>
    <submittedName>
        <fullName evidence="4">Drug/metabolite transporter (DMT)-like permease</fullName>
    </submittedName>
</protein>
<feature type="transmembrane region" description="Helical" evidence="2">
    <location>
        <begin position="213"/>
        <end position="231"/>
    </location>
</feature>
<feature type="transmembrane region" description="Helical" evidence="2">
    <location>
        <begin position="270"/>
        <end position="288"/>
    </location>
</feature>
<feature type="domain" description="EamA" evidence="3">
    <location>
        <begin position="151"/>
        <end position="288"/>
    </location>
</feature>
<dbReference type="SUPFAM" id="SSF103481">
    <property type="entry name" value="Multidrug resistance efflux transporter EmrE"/>
    <property type="match status" value="1"/>
</dbReference>
<feature type="transmembrane region" description="Helical" evidence="2">
    <location>
        <begin position="28"/>
        <end position="45"/>
    </location>
</feature>
<dbReference type="Pfam" id="PF00892">
    <property type="entry name" value="EamA"/>
    <property type="match status" value="2"/>
</dbReference>
<proteinExistence type="inferred from homology"/>
<evidence type="ECO:0000256" key="2">
    <source>
        <dbReference type="SAM" id="Phobius"/>
    </source>
</evidence>
<feature type="domain" description="EamA" evidence="3">
    <location>
        <begin position="5"/>
        <end position="134"/>
    </location>
</feature>
<sequence length="302" mass="31531">MTSAFALLLALTWIVSDAAVRRSSPDVVAAGRSFFSCLGICLLATRNSGALRRSLNLLRARPASLALSGLLGVALYAFSSLQAISLLGVSIPNLLLATTPCLSMGIGALLFRLRSPRIAVLGVLFATVGAVVYVLGSFTVSGPGSQPGAGWGVAAAVVAVVAIAVYGQHYARLSKGHDPLDLLPGIFGLGTLMLLLLLAVTGRLVAIVDIDPATLGLLVLLGVVIYVPVYVIQHLLIHRQGAVYMASISLVVPFLVRALDMLFFDAPPPSLAEAIGMLICLGGVLLVVRHPSQQRPQESDDH</sequence>
<keyword evidence="2" id="KW-1133">Transmembrane helix</keyword>
<evidence type="ECO:0000259" key="3">
    <source>
        <dbReference type="Pfam" id="PF00892"/>
    </source>
</evidence>
<feature type="transmembrane region" description="Helical" evidence="2">
    <location>
        <begin position="148"/>
        <end position="167"/>
    </location>
</feature>
<feature type="transmembrane region" description="Helical" evidence="2">
    <location>
        <begin position="179"/>
        <end position="201"/>
    </location>
</feature>
<dbReference type="InterPro" id="IPR037185">
    <property type="entry name" value="EmrE-like"/>
</dbReference>
<feature type="transmembrane region" description="Helical" evidence="2">
    <location>
        <begin position="118"/>
        <end position="136"/>
    </location>
</feature>
<feature type="transmembrane region" description="Helical" evidence="2">
    <location>
        <begin position="243"/>
        <end position="264"/>
    </location>
</feature>
<name>A0ABS2RKN6_9ACTN</name>
<dbReference type="InterPro" id="IPR000620">
    <property type="entry name" value="EamA_dom"/>
</dbReference>
<evidence type="ECO:0000313" key="5">
    <source>
        <dbReference type="Proteomes" id="UP000704762"/>
    </source>
</evidence>
<dbReference type="RefSeq" id="WP_204917936.1">
    <property type="nucleotide sequence ID" value="NZ_JAFBCF010000001.1"/>
</dbReference>
<feature type="transmembrane region" description="Helical" evidence="2">
    <location>
        <begin position="65"/>
        <end position="85"/>
    </location>
</feature>
<organism evidence="4 5">
    <name type="scientific">Microlunatus panaciterrae</name>
    <dbReference type="NCBI Taxonomy" id="400768"/>
    <lineage>
        <taxon>Bacteria</taxon>
        <taxon>Bacillati</taxon>
        <taxon>Actinomycetota</taxon>
        <taxon>Actinomycetes</taxon>
        <taxon>Propionibacteriales</taxon>
        <taxon>Propionibacteriaceae</taxon>
        <taxon>Microlunatus</taxon>
    </lineage>
</organism>